<dbReference type="InterPro" id="IPR050697">
    <property type="entry name" value="Adenylyl/Guanylyl_Cyclase_3/4"/>
</dbReference>
<comment type="similarity">
    <text evidence="1">Belongs to the adenylyl cyclase class-3 family.</text>
</comment>
<dbReference type="PROSITE" id="PS50125">
    <property type="entry name" value="GUANYLATE_CYCLASE_2"/>
    <property type="match status" value="1"/>
</dbReference>
<dbReference type="InterPro" id="IPR001054">
    <property type="entry name" value="A/G_cyclase"/>
</dbReference>
<gene>
    <name evidence="3" type="ORF">DFR67_101278</name>
</gene>
<dbReference type="PANTHER" id="PTHR43081">
    <property type="entry name" value="ADENYLATE CYCLASE, TERMINAL-DIFFERENTIATION SPECIFIC-RELATED"/>
    <property type="match status" value="1"/>
</dbReference>
<dbReference type="InterPro" id="IPR029787">
    <property type="entry name" value="Nucleotide_cyclase"/>
</dbReference>
<keyword evidence="4" id="KW-1185">Reference proteome</keyword>
<dbReference type="RefSeq" id="WP_110467612.1">
    <property type="nucleotide sequence ID" value="NZ_QJSP01000001.1"/>
</dbReference>
<comment type="caution">
    <text evidence="3">The sequence shown here is derived from an EMBL/GenBank/DDBJ whole genome shotgun (WGS) entry which is preliminary data.</text>
</comment>
<sequence>MSKINDGDSDLSRGSEQVRRGAGRIGDFLVRADGSEGLVRVARAARRVAPGARPDIDPDRLRHSERIAGLIAQARGERPSAVRELALAAVESWQALVTRRRSDVPEVGGPVTILFTDLVGFSTWALGAGDDAVLELLRQVNESSTEIINRRGGSVTKHLGDGLMAVFRDGAVAIEAAHEAGVAVSAITIDGYRPALRAGLHTGEPRQVGDDYLGVDVNIAARVADAASAGEVLVTEATLAATDETKYIKRRRRFRAKGTPKDLVVFAVLPRYDGAPGELDQPTV</sequence>
<feature type="domain" description="Guanylate cyclase" evidence="2">
    <location>
        <begin position="112"/>
        <end position="224"/>
    </location>
</feature>
<protein>
    <submittedName>
        <fullName evidence="3">Class 3 adenylate cyclase</fullName>
    </submittedName>
</protein>
<proteinExistence type="inferred from homology"/>
<dbReference type="CDD" id="cd07302">
    <property type="entry name" value="CHD"/>
    <property type="match status" value="1"/>
</dbReference>
<dbReference type="Pfam" id="PF00211">
    <property type="entry name" value="Guanylate_cyc"/>
    <property type="match status" value="1"/>
</dbReference>
<dbReference type="GO" id="GO:0006171">
    <property type="term" value="P:cAMP biosynthetic process"/>
    <property type="evidence" value="ECO:0007669"/>
    <property type="project" value="TreeGrafter"/>
</dbReference>
<evidence type="ECO:0000259" key="2">
    <source>
        <dbReference type="PROSITE" id="PS50125"/>
    </source>
</evidence>
<dbReference type="Gene3D" id="3.30.70.1230">
    <property type="entry name" value="Nucleotide cyclase"/>
    <property type="match status" value="1"/>
</dbReference>
<dbReference type="PANTHER" id="PTHR43081:SF19">
    <property type="entry name" value="PH-SENSITIVE ADENYLATE CYCLASE RV1264"/>
    <property type="match status" value="1"/>
</dbReference>
<evidence type="ECO:0000256" key="1">
    <source>
        <dbReference type="ARBA" id="ARBA00005381"/>
    </source>
</evidence>
<dbReference type="SMART" id="SM00044">
    <property type="entry name" value="CYCc"/>
    <property type="match status" value="1"/>
</dbReference>
<name>A0A318RPS8_WILLI</name>
<dbReference type="GO" id="GO:0035556">
    <property type="term" value="P:intracellular signal transduction"/>
    <property type="evidence" value="ECO:0007669"/>
    <property type="project" value="InterPro"/>
</dbReference>
<dbReference type="Proteomes" id="UP000247591">
    <property type="component" value="Unassembled WGS sequence"/>
</dbReference>
<evidence type="ECO:0000313" key="4">
    <source>
        <dbReference type="Proteomes" id="UP000247591"/>
    </source>
</evidence>
<reference evidence="3 4" key="1">
    <citation type="submission" date="2018-06" db="EMBL/GenBank/DDBJ databases">
        <title>Genomic Encyclopedia of Type Strains, Phase IV (KMG-IV): sequencing the most valuable type-strain genomes for metagenomic binning, comparative biology and taxonomic classification.</title>
        <authorList>
            <person name="Goeker M."/>
        </authorList>
    </citation>
    <scope>NUCLEOTIDE SEQUENCE [LARGE SCALE GENOMIC DNA]</scope>
    <source>
        <strain evidence="3 4">DSM 45521</strain>
    </source>
</reference>
<dbReference type="EMBL" id="QJSP01000001">
    <property type="protein sequence ID" value="PYE20887.1"/>
    <property type="molecule type" value="Genomic_DNA"/>
</dbReference>
<dbReference type="AlphaFoldDB" id="A0A318RPS8"/>
<dbReference type="SUPFAM" id="SSF55073">
    <property type="entry name" value="Nucleotide cyclase"/>
    <property type="match status" value="1"/>
</dbReference>
<organism evidence="3 4">
    <name type="scientific">Williamsia limnetica</name>
    <dbReference type="NCBI Taxonomy" id="882452"/>
    <lineage>
        <taxon>Bacteria</taxon>
        <taxon>Bacillati</taxon>
        <taxon>Actinomycetota</taxon>
        <taxon>Actinomycetes</taxon>
        <taxon>Mycobacteriales</taxon>
        <taxon>Nocardiaceae</taxon>
        <taxon>Williamsia</taxon>
    </lineage>
</organism>
<dbReference type="GO" id="GO:0004016">
    <property type="term" value="F:adenylate cyclase activity"/>
    <property type="evidence" value="ECO:0007669"/>
    <property type="project" value="UniProtKB-ARBA"/>
</dbReference>
<accession>A0A318RPS8</accession>
<dbReference type="OrthoDB" id="5494175at2"/>
<evidence type="ECO:0000313" key="3">
    <source>
        <dbReference type="EMBL" id="PYE20887.1"/>
    </source>
</evidence>